<dbReference type="Proteomes" id="UP000276133">
    <property type="component" value="Unassembled WGS sequence"/>
</dbReference>
<accession>A0A3M7RH94</accession>
<dbReference type="InterPro" id="IPR009080">
    <property type="entry name" value="tRNAsynth_Ia_anticodon-bd"/>
</dbReference>
<evidence type="ECO:0000256" key="9">
    <source>
        <dbReference type="ARBA" id="ARBA00047552"/>
    </source>
</evidence>
<dbReference type="Gene3D" id="3.90.740.10">
    <property type="entry name" value="Valyl/Leucyl/Isoleucyl-tRNA synthetase, editing domain"/>
    <property type="match status" value="2"/>
</dbReference>
<dbReference type="InterPro" id="IPR033705">
    <property type="entry name" value="Anticodon_Ia_Val"/>
</dbReference>
<dbReference type="NCBIfam" id="NF004349">
    <property type="entry name" value="PRK05729.1"/>
    <property type="match status" value="1"/>
</dbReference>
<dbReference type="SUPFAM" id="SSF50677">
    <property type="entry name" value="ValRS/IleRS/LeuRS editing domain"/>
    <property type="match status" value="1"/>
</dbReference>
<dbReference type="PROSITE" id="PS00178">
    <property type="entry name" value="AA_TRNA_LIGASE_I"/>
    <property type="match status" value="1"/>
</dbReference>
<evidence type="ECO:0000256" key="4">
    <source>
        <dbReference type="ARBA" id="ARBA00022741"/>
    </source>
</evidence>
<dbReference type="Pfam" id="PF00133">
    <property type="entry name" value="tRNA-synt_1"/>
    <property type="match status" value="1"/>
</dbReference>
<dbReference type="Gene3D" id="3.40.50.620">
    <property type="entry name" value="HUPs"/>
    <property type="match status" value="2"/>
</dbReference>
<comment type="catalytic activity">
    <reaction evidence="9">
        <text>tRNA(Val) + L-valine + ATP = L-valyl-tRNA(Val) + AMP + diphosphate</text>
        <dbReference type="Rhea" id="RHEA:10704"/>
        <dbReference type="Rhea" id="RHEA-COMP:9672"/>
        <dbReference type="Rhea" id="RHEA-COMP:9708"/>
        <dbReference type="ChEBI" id="CHEBI:30616"/>
        <dbReference type="ChEBI" id="CHEBI:33019"/>
        <dbReference type="ChEBI" id="CHEBI:57762"/>
        <dbReference type="ChEBI" id="CHEBI:78442"/>
        <dbReference type="ChEBI" id="CHEBI:78537"/>
        <dbReference type="ChEBI" id="CHEBI:456215"/>
        <dbReference type="EC" id="6.1.1.9"/>
    </reaction>
</comment>
<dbReference type="InterPro" id="IPR009008">
    <property type="entry name" value="Val/Leu/Ile-tRNA-synth_edit"/>
</dbReference>
<dbReference type="STRING" id="10195.A0A3M7RH94"/>
<dbReference type="AlphaFoldDB" id="A0A3M7RH94"/>
<feature type="coiled-coil region" evidence="11">
    <location>
        <begin position="957"/>
        <end position="1014"/>
    </location>
</feature>
<evidence type="ECO:0000313" key="15">
    <source>
        <dbReference type="Proteomes" id="UP000276133"/>
    </source>
</evidence>
<dbReference type="InterPro" id="IPR002300">
    <property type="entry name" value="aa-tRNA-synth_Ia"/>
</dbReference>
<dbReference type="EMBL" id="REGN01003416">
    <property type="protein sequence ID" value="RNA22638.1"/>
    <property type="molecule type" value="Genomic_DNA"/>
</dbReference>
<dbReference type="GO" id="GO:0005524">
    <property type="term" value="F:ATP binding"/>
    <property type="evidence" value="ECO:0007669"/>
    <property type="project" value="UniProtKB-KW"/>
</dbReference>
<evidence type="ECO:0000256" key="1">
    <source>
        <dbReference type="ARBA" id="ARBA00005594"/>
    </source>
</evidence>
<comment type="similarity">
    <text evidence="1 10">Belongs to the class-I aminoacyl-tRNA synthetase family.</text>
</comment>
<comment type="caution">
    <text evidence="14">The sequence shown here is derived from an EMBL/GenBank/DDBJ whole genome shotgun (WGS) entry which is preliminary data.</text>
</comment>
<dbReference type="NCBIfam" id="TIGR00422">
    <property type="entry name" value="valS"/>
    <property type="match status" value="1"/>
</dbReference>
<name>A0A3M7RH94_BRAPC</name>
<evidence type="ECO:0000259" key="12">
    <source>
        <dbReference type="Pfam" id="PF00133"/>
    </source>
</evidence>
<reference evidence="14 15" key="1">
    <citation type="journal article" date="2018" name="Sci. Rep.">
        <title>Genomic signatures of local adaptation to the degree of environmental predictability in rotifers.</title>
        <authorList>
            <person name="Franch-Gras L."/>
            <person name="Hahn C."/>
            <person name="Garcia-Roger E.M."/>
            <person name="Carmona M.J."/>
            <person name="Serra M."/>
            <person name="Gomez A."/>
        </authorList>
    </citation>
    <scope>NUCLEOTIDE SEQUENCE [LARGE SCALE GENOMIC DNA]</scope>
    <source>
        <strain evidence="14">HYR1</strain>
    </source>
</reference>
<keyword evidence="15" id="KW-1185">Reference proteome</keyword>
<evidence type="ECO:0000256" key="6">
    <source>
        <dbReference type="ARBA" id="ARBA00022917"/>
    </source>
</evidence>
<evidence type="ECO:0000256" key="10">
    <source>
        <dbReference type="RuleBase" id="RU363035"/>
    </source>
</evidence>
<evidence type="ECO:0000313" key="14">
    <source>
        <dbReference type="EMBL" id="RNA22638.1"/>
    </source>
</evidence>
<dbReference type="PRINTS" id="PR00986">
    <property type="entry name" value="TRNASYNTHVAL"/>
</dbReference>
<keyword evidence="7 10" id="KW-0030">Aminoacyl-tRNA synthetase</keyword>
<dbReference type="GO" id="GO:0002161">
    <property type="term" value="F:aminoacyl-tRNA deacylase activity"/>
    <property type="evidence" value="ECO:0007669"/>
    <property type="project" value="InterPro"/>
</dbReference>
<evidence type="ECO:0000256" key="7">
    <source>
        <dbReference type="ARBA" id="ARBA00023146"/>
    </source>
</evidence>
<dbReference type="SUPFAM" id="SSF52374">
    <property type="entry name" value="Nucleotidylyl transferase"/>
    <property type="match status" value="1"/>
</dbReference>
<evidence type="ECO:0000259" key="13">
    <source>
        <dbReference type="Pfam" id="PF08264"/>
    </source>
</evidence>
<dbReference type="GO" id="GO:0004832">
    <property type="term" value="F:valine-tRNA ligase activity"/>
    <property type="evidence" value="ECO:0007669"/>
    <property type="project" value="UniProtKB-EC"/>
</dbReference>
<keyword evidence="6 10" id="KW-0648">Protein biosynthesis</keyword>
<dbReference type="OrthoDB" id="629407at2759"/>
<proteinExistence type="inferred from homology"/>
<dbReference type="Gene3D" id="1.10.730.10">
    <property type="entry name" value="Isoleucyl-tRNA Synthetase, Domain 1"/>
    <property type="match status" value="1"/>
</dbReference>
<sequence length="1021" mass="119719">MTWKLIKLNRCSKYKPFKVSRHSQYRLYSSVEKPLNNADVHNANEIQSKWYPFWQKKLSEFNQKDDKKIYTILFPPPNVTGNLHLGHAITCTIQDAIVRWKLMNNYRVFWIPGYDHAGIATQVVVEKKIWNEKKLTKHELGKEKFIQEVFTWKEEKSKSIHEQMLKLNTLCDWNYQYFTMDENISNSINEAFIQLYDKGLIHRAYRPINWCCSLKSAISDAEVEAKIIEKPTLLKIPNYKKPVEFGLIYNIAYKVEFSNEEIIVATTRPETVFGDTAVAVNPHDLRYKKFHGKKLVNPLTNEAIPLILDDKVDMKFHTGALKITPFHDINDYEIGMKHSLSIKQIFDEEGRLINVPEDFMVNLYGNLYLAIQKEFYNYFNIFKFIIYLKIKNLPRFEARTKVVERLKTLGSLREIKDHTMILPVCSRTGDVIEPFLKDQWFVKSTEVFKICSESVQNGLLKLIPDFRIKLWNHFVNSYNKDWCISRQLWWGQQIPAFKCAPKTKTENSQWFAARTKQEAFKKAFDYFKTEELIIEQDKDVFDTWFTSTLLPLAALGWPKNLPNKLSFDKLYPTNLLETGFDIMYFWAYRMVGMCHALTGQIPYSQILFHGLIRDSQGRKMSKSIGNVIDPSDLIDGVSLDELKNRILKSNLDNREKVISSKNQEKLYPSGIEAVGSDATRLALLVQDFKNDNINIDINLFQDAKKYCNKIWQSVRFSQICIDPAEQKCLKKLTLNQVIESNKFRLLDAWIISQLKETIKFVDEKFGSEFNFHLILKKLREFYYGDYCDFYLESTKPILKSKSDSAIKENIWNILRQCNNHTLLLYHPFIPSITEELWQRNNLGEHFESILDVKYPSSGDIIDLNNFDQNEARETVKIIRTIVNSCLGIKKSISTKEKPSVLIKSSRADQLENLSHEIIHLAKLDSLEFDSNTGLDFRHCFKLKIADSCNIVIRFKNELNLEQTVKQFEKKIDKKHQQIEQLSSKLKKISKQIEEDRLRNEFVKLENEVEHLKSLVKMFKDL</sequence>
<evidence type="ECO:0000256" key="11">
    <source>
        <dbReference type="SAM" id="Coils"/>
    </source>
</evidence>
<dbReference type="GO" id="GO:0005829">
    <property type="term" value="C:cytosol"/>
    <property type="evidence" value="ECO:0007669"/>
    <property type="project" value="TreeGrafter"/>
</dbReference>
<dbReference type="GO" id="GO:0006438">
    <property type="term" value="P:valyl-tRNA aminoacylation"/>
    <property type="evidence" value="ECO:0007669"/>
    <property type="project" value="InterPro"/>
</dbReference>
<evidence type="ECO:0000256" key="3">
    <source>
        <dbReference type="ARBA" id="ARBA00022598"/>
    </source>
</evidence>
<evidence type="ECO:0000256" key="2">
    <source>
        <dbReference type="ARBA" id="ARBA00013169"/>
    </source>
</evidence>
<feature type="domain" description="Methionyl/Valyl/Leucyl/Isoleucyl-tRNA synthetase anticodon-binding" evidence="13">
    <location>
        <begin position="747"/>
        <end position="893"/>
    </location>
</feature>
<keyword evidence="4 10" id="KW-0547">Nucleotide-binding</keyword>
<dbReference type="Pfam" id="PF08264">
    <property type="entry name" value="Anticodon_1"/>
    <property type="match status" value="1"/>
</dbReference>
<dbReference type="FunFam" id="3.40.50.620:FF:000020">
    <property type="entry name" value="Valine--tRNA ligase, mitochondrial"/>
    <property type="match status" value="1"/>
</dbReference>
<dbReference type="SUPFAM" id="SSF47323">
    <property type="entry name" value="Anticodon-binding domain of a subclass of class I aminoacyl-tRNA synthetases"/>
    <property type="match status" value="1"/>
</dbReference>
<dbReference type="InterPro" id="IPR014729">
    <property type="entry name" value="Rossmann-like_a/b/a_fold"/>
</dbReference>
<keyword evidence="5 10" id="KW-0067">ATP-binding</keyword>
<dbReference type="PANTHER" id="PTHR11946">
    <property type="entry name" value="VALYL-TRNA SYNTHETASES"/>
    <property type="match status" value="1"/>
</dbReference>
<keyword evidence="3 10" id="KW-0436">Ligase</keyword>
<dbReference type="EC" id="6.1.1.9" evidence="2"/>
<dbReference type="InterPro" id="IPR002303">
    <property type="entry name" value="Valyl-tRNA_ligase"/>
</dbReference>
<dbReference type="PANTHER" id="PTHR11946:SF109">
    <property type="entry name" value="VALINE--TRNA LIGASE"/>
    <property type="match status" value="1"/>
</dbReference>
<dbReference type="CDD" id="cd07962">
    <property type="entry name" value="Anticodon_Ia_Val"/>
    <property type="match status" value="1"/>
</dbReference>
<dbReference type="InterPro" id="IPR013155">
    <property type="entry name" value="M/V/L/I-tRNA-synth_anticd-bd"/>
</dbReference>
<evidence type="ECO:0000256" key="5">
    <source>
        <dbReference type="ARBA" id="ARBA00022840"/>
    </source>
</evidence>
<feature type="domain" description="Aminoacyl-tRNA synthetase class Ia" evidence="12">
    <location>
        <begin position="50"/>
        <end position="690"/>
    </location>
</feature>
<protein>
    <recommendedName>
        <fullName evidence="2">valine--tRNA ligase</fullName>
        <ecNumber evidence="2">6.1.1.9</ecNumber>
    </recommendedName>
    <alternativeName>
        <fullName evidence="8">Valyl-tRNA synthetase</fullName>
    </alternativeName>
</protein>
<dbReference type="InterPro" id="IPR001412">
    <property type="entry name" value="aa-tRNA-synth_I_CS"/>
</dbReference>
<evidence type="ECO:0000256" key="8">
    <source>
        <dbReference type="ARBA" id="ARBA00029936"/>
    </source>
</evidence>
<keyword evidence="14" id="KW-0378">Hydrolase</keyword>
<organism evidence="14 15">
    <name type="scientific">Brachionus plicatilis</name>
    <name type="common">Marine rotifer</name>
    <name type="synonym">Brachionus muelleri</name>
    <dbReference type="NCBI Taxonomy" id="10195"/>
    <lineage>
        <taxon>Eukaryota</taxon>
        <taxon>Metazoa</taxon>
        <taxon>Spiralia</taxon>
        <taxon>Gnathifera</taxon>
        <taxon>Rotifera</taxon>
        <taxon>Eurotatoria</taxon>
        <taxon>Monogononta</taxon>
        <taxon>Pseudotrocha</taxon>
        <taxon>Ploima</taxon>
        <taxon>Brachionidae</taxon>
        <taxon>Brachionus</taxon>
    </lineage>
</organism>
<keyword evidence="11" id="KW-0175">Coiled coil</keyword>
<gene>
    <name evidence="14" type="ORF">BpHYR1_025074</name>
</gene>